<name>A0A7T1KSE8_9CAUD</name>
<organism evidence="1 2">
    <name type="scientific">Gordonia phage Lilbeanie</name>
    <dbReference type="NCBI Taxonomy" id="2794947"/>
    <lineage>
        <taxon>Viruses</taxon>
        <taxon>Duplodnaviria</taxon>
        <taxon>Heunggongvirae</taxon>
        <taxon>Uroviricota</taxon>
        <taxon>Caudoviricetes</taxon>
        <taxon>Stackebrandtviridae</taxon>
        <taxon>Lilbeanievirus</taxon>
        <taxon>Lilbeanievirus lilbeanie</taxon>
    </lineage>
</organism>
<sequence length="88" mass="9504">MTAATPAQPVDPRLIALDDAAAYLGGIHTDTVNSLAQQRTLTKVKIGRRSFITRESLDAYVDRLIADQSPPEDLPVCEACGQIVRPAE</sequence>
<evidence type="ECO:0000313" key="2">
    <source>
        <dbReference type="Proteomes" id="UP000594820"/>
    </source>
</evidence>
<protein>
    <submittedName>
        <fullName evidence="1">Helix-turn-helix DNA binding protein</fullName>
    </submittedName>
</protein>
<reference evidence="1 2" key="1">
    <citation type="submission" date="2020-12" db="EMBL/GenBank/DDBJ databases">
        <authorList>
            <person name="Mahalingham V.A."/>
            <person name="Abad L.A."/>
            <person name="Dennis E.A."/>
            <person name="Alston T.C."/>
            <person name="Buckley J.R."/>
            <person name="Cao N.T."/>
            <person name="Cole K.B."/>
            <person name="Davis H.C."/>
            <person name="Fisher D.E."/>
            <person name="Jennings A.R."/>
            <person name="Litwin A.R."/>
            <person name="McCartney J.B."/>
            <person name="Mitchell K.E."/>
            <person name="Nasser J.B."/>
            <person name="Paudel P."/>
            <person name="Richoux S.A."/>
            <person name="Sisung K.L."/>
            <person name="Smith M.L."/>
            <person name="Sonnier C.R."/>
            <person name="Underwood K.G."/>
            <person name="Hunter C.W."/>
            <person name="Gottschalck B.A."/>
            <person name="Wiggina Z.F."/>
            <person name="Spears T.J."/>
            <person name="Hancock A.M."/>
            <person name="Gissendanner C.R."/>
            <person name="Findley A.M."/>
            <person name="Garlena R.A."/>
            <person name="Russell D.A."/>
            <person name="Jacobs-Sera D."/>
            <person name="Hatfull G.F."/>
        </authorList>
    </citation>
    <scope>NUCLEOTIDE SEQUENCE [LARGE SCALE GENOMIC DNA]</scope>
</reference>
<proteinExistence type="predicted"/>
<evidence type="ECO:0000313" key="1">
    <source>
        <dbReference type="EMBL" id="QPO17133.1"/>
    </source>
</evidence>
<dbReference type="Proteomes" id="UP000594820">
    <property type="component" value="Segment"/>
</dbReference>
<keyword evidence="2" id="KW-1185">Reference proteome</keyword>
<gene>
    <name evidence="1" type="primary">55</name>
    <name evidence="1" type="ORF">SEA_LILBEANIE_55</name>
</gene>
<dbReference type="KEGG" id="vg:63027167"/>
<dbReference type="EMBL" id="MW314850">
    <property type="protein sequence ID" value="QPO17133.1"/>
    <property type="molecule type" value="Genomic_DNA"/>
</dbReference>
<dbReference type="GeneID" id="63027167"/>
<accession>A0A7T1KSE8</accession>
<dbReference type="RefSeq" id="YP_010002616.1">
    <property type="nucleotide sequence ID" value="NC_053246.1"/>
</dbReference>